<dbReference type="GO" id="GO:0003677">
    <property type="term" value="F:DNA binding"/>
    <property type="evidence" value="ECO:0007669"/>
    <property type="project" value="InterPro"/>
</dbReference>
<dbReference type="Proteomes" id="UP000562124">
    <property type="component" value="Unassembled WGS sequence"/>
</dbReference>
<dbReference type="InterPro" id="IPR013249">
    <property type="entry name" value="RNA_pol_sigma70_r4_t2"/>
</dbReference>
<dbReference type="InterPro" id="IPR036388">
    <property type="entry name" value="WH-like_DNA-bd_sf"/>
</dbReference>
<dbReference type="PANTHER" id="PTHR43133:SF66">
    <property type="entry name" value="ECF RNA POLYMERASE SIGMA FACTOR SIGK"/>
    <property type="match status" value="1"/>
</dbReference>
<evidence type="ECO:0000259" key="5">
    <source>
        <dbReference type="Pfam" id="PF08281"/>
    </source>
</evidence>
<dbReference type="Pfam" id="PF08281">
    <property type="entry name" value="Sigma70_r4_2"/>
    <property type="match status" value="1"/>
</dbReference>
<feature type="domain" description="RNA polymerase sigma factor 70 region 4 type 2" evidence="5">
    <location>
        <begin position="3"/>
        <end position="56"/>
    </location>
</feature>
<protein>
    <recommendedName>
        <fullName evidence="5">RNA polymerase sigma factor 70 region 4 type 2 domain-containing protein</fullName>
    </recommendedName>
</protein>
<dbReference type="EMBL" id="JABCJJ010000009">
    <property type="protein sequence ID" value="NMR20076.1"/>
    <property type="molecule type" value="Genomic_DNA"/>
</dbReference>
<dbReference type="GO" id="GO:0006352">
    <property type="term" value="P:DNA-templated transcription initiation"/>
    <property type="evidence" value="ECO:0007669"/>
    <property type="project" value="InterPro"/>
</dbReference>
<dbReference type="InterPro" id="IPR039425">
    <property type="entry name" value="RNA_pol_sigma-70-like"/>
</dbReference>
<keyword evidence="2" id="KW-0805">Transcription regulation</keyword>
<dbReference type="InterPro" id="IPR013324">
    <property type="entry name" value="RNA_pol_sigma_r3/r4-like"/>
</dbReference>
<gene>
    <name evidence="6" type="ORF">HIR71_07555</name>
</gene>
<sequence length="64" mass="7175">MERQRVRRCLDGLTPTQHQAVTLAYYGGRTYREVAEELGAPLGTVMTRIRDGLLRLRDCLGVAA</sequence>
<evidence type="ECO:0000313" key="7">
    <source>
        <dbReference type="Proteomes" id="UP000562124"/>
    </source>
</evidence>
<dbReference type="AlphaFoldDB" id="A0A7Y0LY59"/>
<accession>A0A7Y0LY59</accession>
<evidence type="ECO:0000313" key="6">
    <source>
        <dbReference type="EMBL" id="NMR20076.1"/>
    </source>
</evidence>
<evidence type="ECO:0000256" key="4">
    <source>
        <dbReference type="ARBA" id="ARBA00023163"/>
    </source>
</evidence>
<reference evidence="6 7" key="1">
    <citation type="submission" date="2020-04" db="EMBL/GenBank/DDBJ databases">
        <title>Sequencing and Assembly of C. fimi.</title>
        <authorList>
            <person name="Ramsey A.R."/>
        </authorList>
    </citation>
    <scope>NUCLEOTIDE SEQUENCE [LARGE SCALE GENOMIC DNA]</scope>
    <source>
        <strain evidence="6 7">SB</strain>
    </source>
</reference>
<proteinExistence type="inferred from homology"/>
<dbReference type="SUPFAM" id="SSF88659">
    <property type="entry name" value="Sigma3 and sigma4 domains of RNA polymerase sigma factors"/>
    <property type="match status" value="1"/>
</dbReference>
<dbReference type="CDD" id="cd06171">
    <property type="entry name" value="Sigma70_r4"/>
    <property type="match status" value="1"/>
</dbReference>
<name>A0A7Y0LY59_CELFI</name>
<dbReference type="Gene3D" id="1.10.10.10">
    <property type="entry name" value="Winged helix-like DNA-binding domain superfamily/Winged helix DNA-binding domain"/>
    <property type="match status" value="1"/>
</dbReference>
<evidence type="ECO:0000256" key="2">
    <source>
        <dbReference type="ARBA" id="ARBA00023015"/>
    </source>
</evidence>
<keyword evidence="3" id="KW-0731">Sigma factor</keyword>
<comment type="caution">
    <text evidence="6">The sequence shown here is derived from an EMBL/GenBank/DDBJ whole genome shotgun (WGS) entry which is preliminary data.</text>
</comment>
<keyword evidence="4" id="KW-0804">Transcription</keyword>
<evidence type="ECO:0000256" key="1">
    <source>
        <dbReference type="ARBA" id="ARBA00010641"/>
    </source>
</evidence>
<dbReference type="GO" id="GO:0016987">
    <property type="term" value="F:sigma factor activity"/>
    <property type="evidence" value="ECO:0007669"/>
    <property type="project" value="UniProtKB-KW"/>
</dbReference>
<comment type="similarity">
    <text evidence="1">Belongs to the sigma-70 factor family. ECF subfamily.</text>
</comment>
<dbReference type="PANTHER" id="PTHR43133">
    <property type="entry name" value="RNA POLYMERASE ECF-TYPE SIGMA FACTO"/>
    <property type="match status" value="1"/>
</dbReference>
<evidence type="ECO:0000256" key="3">
    <source>
        <dbReference type="ARBA" id="ARBA00023082"/>
    </source>
</evidence>
<organism evidence="6 7">
    <name type="scientific">Cellulomonas fimi</name>
    <dbReference type="NCBI Taxonomy" id="1708"/>
    <lineage>
        <taxon>Bacteria</taxon>
        <taxon>Bacillati</taxon>
        <taxon>Actinomycetota</taxon>
        <taxon>Actinomycetes</taxon>
        <taxon>Micrococcales</taxon>
        <taxon>Cellulomonadaceae</taxon>
        <taxon>Cellulomonas</taxon>
    </lineage>
</organism>
<keyword evidence="7" id="KW-1185">Reference proteome</keyword>